<feature type="compositionally biased region" description="Basic and acidic residues" evidence="1">
    <location>
        <begin position="313"/>
        <end position="340"/>
    </location>
</feature>
<dbReference type="STRING" id="1184267.A11Q_226"/>
<protein>
    <submittedName>
        <fullName evidence="2">Uncharacterized protein</fullName>
    </submittedName>
</protein>
<proteinExistence type="predicted"/>
<dbReference type="PANTHER" id="PTHR35810:SF1">
    <property type="entry name" value="CYTOPLASMIC PROTEIN"/>
    <property type="match status" value="1"/>
</dbReference>
<dbReference type="InterPro" id="IPR011204">
    <property type="entry name" value="Virulence_RhuM-like"/>
</dbReference>
<dbReference type="EMBL" id="CP003537">
    <property type="protein sequence ID" value="AGH94446.1"/>
    <property type="molecule type" value="Genomic_DNA"/>
</dbReference>
<dbReference type="OrthoDB" id="9802752at2"/>
<sequence>MKIKDNEILIYNTDDGKVQLEIKLDHEGQTIWLTQNQIAELFDVSLKTVNEHLQNIYGEGELLENATIRNFRIVRQEGSRNVERELSHYNLRAILAVGYRVRSERGTQFRKWASESLNEYLVKGFVMNDKRLKNPGGWDYFDELIERIKDIRASEKRFYQKVRDLIKETSTDYDKDAPQTREFFATIQNRLLFAQTGKTAAELIIERADGSKPNMGLTTFDGEVVRKKDIDIAKNYLTEEEVKELNSLVNMFLDFADDRARQRKAITLAEWVEQTEQFLKFYNRDVLQNAGKKSQHQMLEHAQKQYELFEKNRKEAQDALSEEEHLQELESTLKEIEQKAGKKHGKK</sequence>
<evidence type="ECO:0000256" key="1">
    <source>
        <dbReference type="SAM" id="MobiDB-lite"/>
    </source>
</evidence>
<feature type="region of interest" description="Disordered" evidence="1">
    <location>
        <begin position="313"/>
        <end position="347"/>
    </location>
</feature>
<organism evidence="2 3">
    <name type="scientific">Pseudobdellovibrio exovorus JSS</name>
    <dbReference type="NCBI Taxonomy" id="1184267"/>
    <lineage>
        <taxon>Bacteria</taxon>
        <taxon>Pseudomonadati</taxon>
        <taxon>Bdellovibrionota</taxon>
        <taxon>Bdellovibrionia</taxon>
        <taxon>Bdellovibrionales</taxon>
        <taxon>Pseudobdellovibrionaceae</taxon>
        <taxon>Pseudobdellovibrio</taxon>
    </lineage>
</organism>
<accession>M4V8V3</accession>
<gene>
    <name evidence="2" type="ORF">A11Q_226</name>
</gene>
<dbReference type="Proteomes" id="UP000012040">
    <property type="component" value="Chromosome"/>
</dbReference>
<dbReference type="AlphaFoldDB" id="M4V8V3"/>
<dbReference type="PATRIC" id="fig|1184267.3.peg.227"/>
<keyword evidence="3" id="KW-1185">Reference proteome</keyword>
<dbReference type="PANTHER" id="PTHR35810">
    <property type="entry name" value="CYTOPLASMIC PROTEIN-RELATED"/>
    <property type="match status" value="1"/>
</dbReference>
<dbReference type="Pfam" id="PF13310">
    <property type="entry name" value="Virulence_RhuM"/>
    <property type="match status" value="1"/>
</dbReference>
<dbReference type="PIRSF" id="PIRSF015268">
    <property type="entry name" value="Virulence_RhuM"/>
    <property type="match status" value="1"/>
</dbReference>
<evidence type="ECO:0000313" key="3">
    <source>
        <dbReference type="Proteomes" id="UP000012040"/>
    </source>
</evidence>
<dbReference type="KEGG" id="bex:A11Q_226"/>
<dbReference type="HOGENOM" id="CLU_048266_0_0_7"/>
<reference evidence="2 3" key="1">
    <citation type="journal article" date="2013" name="ISME J.">
        <title>By their genes ye shall know them: genomic signatures of predatory bacteria.</title>
        <authorList>
            <person name="Pasternak Z."/>
            <person name="Pietrokovski S."/>
            <person name="Rotem O."/>
            <person name="Gophna U."/>
            <person name="Lurie-Weinberger M.N."/>
            <person name="Jurkevitch E."/>
        </authorList>
    </citation>
    <scope>NUCLEOTIDE SEQUENCE [LARGE SCALE GENOMIC DNA]</scope>
    <source>
        <strain evidence="2 3">JSS</strain>
    </source>
</reference>
<dbReference type="eggNOG" id="COG3943">
    <property type="taxonomic scope" value="Bacteria"/>
</dbReference>
<evidence type="ECO:0000313" key="2">
    <source>
        <dbReference type="EMBL" id="AGH94446.1"/>
    </source>
</evidence>
<name>M4V8V3_9BACT</name>
<dbReference type="RefSeq" id="WP_015468936.1">
    <property type="nucleotide sequence ID" value="NC_020813.1"/>
</dbReference>